<protein>
    <recommendedName>
        <fullName evidence="3">Xylose isomerase-like TIM barrel domain-containing protein</fullName>
    </recommendedName>
</protein>
<dbReference type="OrthoDB" id="9798407at2"/>
<keyword evidence="2" id="KW-1185">Reference proteome</keyword>
<dbReference type="PANTHER" id="PTHR12110:SF41">
    <property type="entry name" value="INOSOSE DEHYDRATASE"/>
    <property type="match status" value="1"/>
</dbReference>
<reference evidence="1 2" key="1">
    <citation type="submission" date="2018-03" db="EMBL/GenBank/DDBJ databases">
        <authorList>
            <person name="Keele B.F."/>
        </authorList>
    </citation>
    <scope>NUCLEOTIDE SEQUENCE [LARGE SCALE GENOMIC DNA]</scope>
    <source>
        <strain evidence="1 2">CeCT 8812</strain>
    </source>
</reference>
<gene>
    <name evidence="1" type="ORF">POI8812_01001</name>
</gene>
<proteinExistence type="predicted"/>
<sequence>MTASLQLYSMRNGEDFATLLPKLPALGITKVEAYGAVFEAPDAFVRAVNDSGLEMPGCHMGLDYIQSDPSAAVAVAQTLGAKQVFVPYLDAAQRPTDAAGYAAFAKEVFATGAPFRDAGITFGWHNHDFELRALDDGSIPLDVMFEAAPELSWEGDLAWVIVGGGDPLTYINKYSAQLAAIHVKDIAPNGENLDEDGWADLGQGTVDWTALIAACRRLPQEIEYVLEHDNPSDPMRYATTSAAAFAKVWENTNV</sequence>
<dbReference type="PANTHER" id="PTHR12110">
    <property type="entry name" value="HYDROXYPYRUVATE ISOMERASE"/>
    <property type="match status" value="1"/>
</dbReference>
<dbReference type="AlphaFoldDB" id="A0A2R8A9J8"/>
<dbReference type="Proteomes" id="UP000244932">
    <property type="component" value="Unassembled WGS sequence"/>
</dbReference>
<accession>A0A2R8A9J8</accession>
<dbReference type="RefSeq" id="WP_108781379.1">
    <property type="nucleotide sequence ID" value="NZ_OMKW01000001.1"/>
</dbReference>
<evidence type="ECO:0000313" key="2">
    <source>
        <dbReference type="Proteomes" id="UP000244932"/>
    </source>
</evidence>
<name>A0A2R8A9J8_9RHOB</name>
<evidence type="ECO:0000313" key="1">
    <source>
        <dbReference type="EMBL" id="SPF28698.1"/>
    </source>
</evidence>
<dbReference type="Gene3D" id="3.20.20.150">
    <property type="entry name" value="Divalent-metal-dependent TIM barrel enzymes"/>
    <property type="match status" value="1"/>
</dbReference>
<dbReference type="InterPro" id="IPR036237">
    <property type="entry name" value="Xyl_isomerase-like_sf"/>
</dbReference>
<dbReference type="EMBL" id="OMKW01000001">
    <property type="protein sequence ID" value="SPF28698.1"/>
    <property type="molecule type" value="Genomic_DNA"/>
</dbReference>
<evidence type="ECO:0008006" key="3">
    <source>
        <dbReference type="Google" id="ProtNLM"/>
    </source>
</evidence>
<organism evidence="1 2">
    <name type="scientific">Pontivivens insulae</name>
    <dbReference type="NCBI Taxonomy" id="1639689"/>
    <lineage>
        <taxon>Bacteria</taxon>
        <taxon>Pseudomonadati</taxon>
        <taxon>Pseudomonadota</taxon>
        <taxon>Alphaproteobacteria</taxon>
        <taxon>Rhodobacterales</taxon>
        <taxon>Paracoccaceae</taxon>
        <taxon>Pontivivens</taxon>
    </lineage>
</organism>
<dbReference type="SUPFAM" id="SSF51658">
    <property type="entry name" value="Xylose isomerase-like"/>
    <property type="match status" value="1"/>
</dbReference>
<dbReference type="InterPro" id="IPR050312">
    <property type="entry name" value="IolE/XylAMocC-like"/>
</dbReference>